<gene>
    <name evidence="2" type="ORF">E0H45_08185</name>
</gene>
<evidence type="ECO:0000313" key="2">
    <source>
        <dbReference type="EMBL" id="TCC11253.1"/>
    </source>
</evidence>
<name>A0A4R0HL08_9ACTN</name>
<evidence type="ECO:0000313" key="3">
    <source>
        <dbReference type="Proteomes" id="UP000292346"/>
    </source>
</evidence>
<keyword evidence="2" id="KW-0808">Transferase</keyword>
<dbReference type="InterPro" id="IPR051531">
    <property type="entry name" value="N-acetyltransferase"/>
</dbReference>
<proteinExistence type="predicted"/>
<comment type="caution">
    <text evidence="2">The sequence shown here is derived from an EMBL/GenBank/DDBJ whole genome shotgun (WGS) entry which is preliminary data.</text>
</comment>
<evidence type="ECO:0000259" key="1">
    <source>
        <dbReference type="PROSITE" id="PS51186"/>
    </source>
</evidence>
<sequence>MKSELESVAWPPDPIKTERLVLREPEARDRTAIIELLASPEVGTYIGGAQSREDLERNIPEAPRRRTGLFVVDLDGAMIGTVTLDQRDPNHPDQVRPELASVELGYLFLPSSWGHGYAAEACAAALTWFAAARPGEPVVLTTQSANLASMRLATKLGFTEAARYEAWGSEQWLGLWTPPAR</sequence>
<dbReference type="Proteomes" id="UP000292346">
    <property type="component" value="Unassembled WGS sequence"/>
</dbReference>
<dbReference type="SUPFAM" id="SSF55729">
    <property type="entry name" value="Acyl-CoA N-acyltransferases (Nat)"/>
    <property type="match status" value="1"/>
</dbReference>
<dbReference type="EMBL" id="SJJZ01000001">
    <property type="protein sequence ID" value="TCC11253.1"/>
    <property type="molecule type" value="Genomic_DNA"/>
</dbReference>
<reference evidence="2 3" key="1">
    <citation type="submission" date="2019-02" db="EMBL/GenBank/DDBJ databases">
        <title>Kribbella capetownensis sp. nov. and Kribbella speibonae sp. nov., isolated from soil.</title>
        <authorList>
            <person name="Curtis S.M."/>
            <person name="Norton I."/>
            <person name="Everest G.J."/>
            <person name="Meyers P.R."/>
        </authorList>
    </citation>
    <scope>NUCLEOTIDE SEQUENCE [LARGE SCALE GENOMIC DNA]</scope>
    <source>
        <strain evidence="2 3">KCTC 29219</strain>
    </source>
</reference>
<dbReference type="Gene3D" id="3.40.630.30">
    <property type="match status" value="1"/>
</dbReference>
<accession>A0A4R0HL08</accession>
<dbReference type="AlphaFoldDB" id="A0A4R0HL08"/>
<feature type="domain" description="N-acetyltransferase" evidence="1">
    <location>
        <begin position="20"/>
        <end position="178"/>
    </location>
</feature>
<dbReference type="GO" id="GO:0016747">
    <property type="term" value="F:acyltransferase activity, transferring groups other than amino-acyl groups"/>
    <property type="evidence" value="ECO:0007669"/>
    <property type="project" value="InterPro"/>
</dbReference>
<dbReference type="InterPro" id="IPR016181">
    <property type="entry name" value="Acyl_CoA_acyltransferase"/>
</dbReference>
<keyword evidence="3" id="KW-1185">Reference proteome</keyword>
<dbReference type="PANTHER" id="PTHR43792:SF1">
    <property type="entry name" value="N-ACETYLTRANSFERASE DOMAIN-CONTAINING PROTEIN"/>
    <property type="match status" value="1"/>
</dbReference>
<dbReference type="InterPro" id="IPR000182">
    <property type="entry name" value="GNAT_dom"/>
</dbReference>
<dbReference type="PANTHER" id="PTHR43792">
    <property type="entry name" value="GNAT FAMILY, PUTATIVE (AFU_ORTHOLOGUE AFUA_3G00765)-RELATED-RELATED"/>
    <property type="match status" value="1"/>
</dbReference>
<dbReference type="RefSeq" id="WP_131335723.1">
    <property type="nucleotide sequence ID" value="NZ_SJJZ01000001.1"/>
</dbReference>
<protein>
    <submittedName>
        <fullName evidence="2">N-acetyltransferase</fullName>
    </submittedName>
</protein>
<dbReference type="OrthoDB" id="3533156at2"/>
<organism evidence="2 3">
    <name type="scientific">Kribbella soli</name>
    <dbReference type="NCBI Taxonomy" id="1124743"/>
    <lineage>
        <taxon>Bacteria</taxon>
        <taxon>Bacillati</taxon>
        <taxon>Actinomycetota</taxon>
        <taxon>Actinomycetes</taxon>
        <taxon>Propionibacteriales</taxon>
        <taxon>Kribbellaceae</taxon>
        <taxon>Kribbella</taxon>
    </lineage>
</organism>
<dbReference type="Pfam" id="PF13302">
    <property type="entry name" value="Acetyltransf_3"/>
    <property type="match status" value="1"/>
</dbReference>
<dbReference type="PROSITE" id="PS51186">
    <property type="entry name" value="GNAT"/>
    <property type="match status" value="1"/>
</dbReference>